<dbReference type="EMBL" id="BAAAES010000007">
    <property type="protein sequence ID" value="GAA0663732.1"/>
    <property type="molecule type" value="Genomic_DNA"/>
</dbReference>
<sequence>MTVARLSTLRRDRRGVTVVEFAIILPAMLTLICGTIEMGHMILARQVLEGAVVDAARKATASLETDEAARRQVMIDSVTRSMAAFATAPGQAISIQTRVYADFSSAYPETYTDQNGNGRYDTGEPYVDRNKNGQWDNTTAKTGTLGGPGDVVSYTVRFPKRLLFGFVGRFVGSSNGVLPLNATTVVRNEAVVRS</sequence>
<keyword evidence="1" id="KW-1133">Transmembrane helix</keyword>
<evidence type="ECO:0000256" key="1">
    <source>
        <dbReference type="SAM" id="Phobius"/>
    </source>
</evidence>
<dbReference type="InterPro" id="IPR012495">
    <property type="entry name" value="TadE-like_dom"/>
</dbReference>
<keyword evidence="4" id="KW-1185">Reference proteome</keyword>
<gene>
    <name evidence="3" type="ORF">GCM10009102_11240</name>
</gene>
<keyword evidence="1" id="KW-0812">Transmembrane</keyword>
<proteinExistence type="predicted"/>
<comment type="caution">
    <text evidence="3">The sequence shown here is derived from an EMBL/GenBank/DDBJ whole genome shotgun (WGS) entry which is preliminary data.</text>
</comment>
<feature type="domain" description="TadE-like" evidence="2">
    <location>
        <begin position="15"/>
        <end position="57"/>
    </location>
</feature>
<protein>
    <recommendedName>
        <fullName evidence="2">TadE-like domain-containing protein</fullName>
    </recommendedName>
</protein>
<evidence type="ECO:0000259" key="2">
    <source>
        <dbReference type="Pfam" id="PF07811"/>
    </source>
</evidence>
<dbReference type="Pfam" id="PF07811">
    <property type="entry name" value="TadE"/>
    <property type="match status" value="1"/>
</dbReference>
<evidence type="ECO:0000313" key="4">
    <source>
        <dbReference type="Proteomes" id="UP001500238"/>
    </source>
</evidence>
<organism evidence="3 4">
    <name type="scientific">Sphingomonas insulae</name>
    <dbReference type="NCBI Taxonomy" id="424800"/>
    <lineage>
        <taxon>Bacteria</taxon>
        <taxon>Pseudomonadati</taxon>
        <taxon>Pseudomonadota</taxon>
        <taxon>Alphaproteobacteria</taxon>
        <taxon>Sphingomonadales</taxon>
        <taxon>Sphingomonadaceae</taxon>
        <taxon>Sphingomonas</taxon>
    </lineage>
</organism>
<feature type="transmembrane region" description="Helical" evidence="1">
    <location>
        <begin position="21"/>
        <end position="43"/>
    </location>
</feature>
<evidence type="ECO:0000313" key="3">
    <source>
        <dbReference type="EMBL" id="GAA0663732.1"/>
    </source>
</evidence>
<reference evidence="3 4" key="1">
    <citation type="journal article" date="2019" name="Int. J. Syst. Evol. Microbiol.">
        <title>The Global Catalogue of Microorganisms (GCM) 10K type strain sequencing project: providing services to taxonomists for standard genome sequencing and annotation.</title>
        <authorList>
            <consortium name="The Broad Institute Genomics Platform"/>
            <consortium name="The Broad Institute Genome Sequencing Center for Infectious Disease"/>
            <person name="Wu L."/>
            <person name="Ma J."/>
        </authorList>
    </citation>
    <scope>NUCLEOTIDE SEQUENCE [LARGE SCALE GENOMIC DNA]</scope>
    <source>
        <strain evidence="3 4">JCM 14603</strain>
    </source>
</reference>
<dbReference type="Proteomes" id="UP001500238">
    <property type="component" value="Unassembled WGS sequence"/>
</dbReference>
<keyword evidence="1" id="KW-0472">Membrane</keyword>
<name>A0ABN1HR20_9SPHN</name>
<accession>A0ABN1HR20</accession>